<proteinExistence type="predicted"/>
<dbReference type="EMBL" id="CP038439">
    <property type="protein sequence ID" value="QBX35007.1"/>
    <property type="molecule type" value="Genomic_DNA"/>
</dbReference>
<accession>A0A4P7HNR4</accession>
<sequence length="218" mass="22478">MTDSLQTAPKAPSPPRRGLILSLALGVAVLAAIALDTTVVRVGSETDTRQQAFSADAYGTAEFPRIRDTVIDRAVPAPDLAAAIAADQAAAAAEYGTPASTGAILMVTLTGTAGEPRAGVYPVTVEGLPEDLRIRVQTGPAINGTELRDAPGDIAFGDFTNQIEYQDAGSGINRAMAAEVLAPVDTTALAGRQVTVTGAFRLINPANWLITPVALEVE</sequence>
<evidence type="ECO:0000313" key="1">
    <source>
        <dbReference type="EMBL" id="QBX35007.1"/>
    </source>
</evidence>
<dbReference type="AlphaFoldDB" id="A0A4P7HNR4"/>
<protein>
    <submittedName>
        <fullName evidence="1">DUF2291 domain-containing protein</fullName>
    </submittedName>
</protein>
<dbReference type="InterPro" id="IPR014582">
    <property type="entry name" value="UCP033535_lipo"/>
</dbReference>
<dbReference type="SUPFAM" id="SSF141318">
    <property type="entry name" value="TM0957-like"/>
    <property type="match status" value="1"/>
</dbReference>
<dbReference type="InterPro" id="IPR036215">
    <property type="entry name" value="TM0957-like_sf"/>
</dbReference>
<dbReference type="RefSeq" id="WP_135313294.1">
    <property type="nucleotide sequence ID" value="NZ_CP038439.1"/>
</dbReference>
<dbReference type="PIRSF" id="PIRSF033535">
    <property type="entry name" value="UCP033535_plp"/>
    <property type="match status" value="1"/>
</dbReference>
<evidence type="ECO:0000313" key="2">
    <source>
        <dbReference type="Proteomes" id="UP000296374"/>
    </source>
</evidence>
<gene>
    <name evidence="1" type="ORF">E4191_10005</name>
</gene>
<dbReference type="Pfam" id="PF10054">
    <property type="entry name" value="DUF2291"/>
    <property type="match status" value="1"/>
</dbReference>
<dbReference type="KEGG" id="plia:E4191_10005"/>
<name>A0A4P7HNR4_9RHOB</name>
<dbReference type="Proteomes" id="UP000296374">
    <property type="component" value="Chromosome"/>
</dbReference>
<organism evidence="1 2">
    <name type="scientific">Paracoccus liaowanqingii</name>
    <dbReference type="NCBI Taxonomy" id="2560053"/>
    <lineage>
        <taxon>Bacteria</taxon>
        <taxon>Pseudomonadati</taxon>
        <taxon>Pseudomonadota</taxon>
        <taxon>Alphaproteobacteria</taxon>
        <taxon>Rhodobacterales</taxon>
        <taxon>Paracoccaceae</taxon>
        <taxon>Paracoccus</taxon>
    </lineage>
</organism>
<reference evidence="2" key="1">
    <citation type="submission" date="2019-03" db="EMBL/GenBank/DDBJ databases">
        <authorList>
            <person name="Li J."/>
        </authorList>
    </citation>
    <scope>NUCLEOTIDE SEQUENCE [LARGE SCALE GENOMIC DNA]</scope>
    <source>
        <strain evidence="2">2251</strain>
    </source>
</reference>